<name>A0A502GF63_9BACT</name>
<dbReference type="EMBL" id="RCYZ01000012">
    <property type="protein sequence ID" value="TPG60178.1"/>
    <property type="molecule type" value="Genomic_DNA"/>
</dbReference>
<evidence type="ECO:0000313" key="2">
    <source>
        <dbReference type="Proteomes" id="UP000317646"/>
    </source>
</evidence>
<evidence type="ECO:0000313" key="1">
    <source>
        <dbReference type="EMBL" id="TPG60178.1"/>
    </source>
</evidence>
<dbReference type="Proteomes" id="UP000317646">
    <property type="component" value="Unassembled WGS sequence"/>
</dbReference>
<proteinExistence type="predicted"/>
<comment type="caution">
    <text evidence="1">The sequence shown here is derived from an EMBL/GenBank/DDBJ whole genome shotgun (WGS) entry which is preliminary data.</text>
</comment>
<dbReference type="AlphaFoldDB" id="A0A502GF63"/>
<protein>
    <submittedName>
        <fullName evidence="1">Uncharacterized protein</fullName>
    </submittedName>
</protein>
<dbReference type="RefSeq" id="WP_140469391.1">
    <property type="nucleotide sequence ID" value="NZ_RCYZ01000012.1"/>
</dbReference>
<keyword evidence="2" id="KW-1185">Reference proteome</keyword>
<reference evidence="1 2" key="1">
    <citation type="journal article" date="2019" name="Environ. Microbiol.">
        <title>Species interactions and distinct microbial communities in high Arctic permafrost affected cryosols are associated with the CH4 and CO2 gas fluxes.</title>
        <authorList>
            <person name="Altshuler I."/>
            <person name="Hamel J."/>
            <person name="Turney S."/>
            <person name="Magnuson E."/>
            <person name="Levesque R."/>
            <person name="Greer C."/>
            <person name="Whyte L.G."/>
        </authorList>
    </citation>
    <scope>NUCLEOTIDE SEQUENCE [LARGE SCALE GENOMIC DNA]</scope>
    <source>
        <strain evidence="1 2">S9.2P</strain>
    </source>
</reference>
<organism evidence="1 2">
    <name type="scientific">Hymenobacter nivis</name>
    <dbReference type="NCBI Taxonomy" id="1850093"/>
    <lineage>
        <taxon>Bacteria</taxon>
        <taxon>Pseudomonadati</taxon>
        <taxon>Bacteroidota</taxon>
        <taxon>Cytophagia</taxon>
        <taxon>Cytophagales</taxon>
        <taxon>Hymenobacteraceae</taxon>
        <taxon>Hymenobacter</taxon>
    </lineage>
</organism>
<accession>A0A502GF63</accession>
<sequence length="75" mass="8280">MATLIFTDREVMARCLCTGDAASSKRMSEVLSITQKTMAATMENLGTVGKRFSGELPILTADDFRWISTRSPFSQ</sequence>
<gene>
    <name evidence="1" type="ORF">EAH73_20865</name>
</gene>